<dbReference type="EMBL" id="MCFK01005489">
    <property type="protein sequence ID" value="RKF60041.1"/>
    <property type="molecule type" value="Genomic_DNA"/>
</dbReference>
<feature type="non-terminal residue" evidence="2">
    <location>
        <position position="222"/>
    </location>
</feature>
<keyword evidence="3" id="KW-1185">Reference proteome</keyword>
<name>A0A420HRI1_9PEZI</name>
<dbReference type="Proteomes" id="UP000286134">
    <property type="component" value="Unassembled WGS sequence"/>
</dbReference>
<protein>
    <recommendedName>
        <fullName evidence="1">Retrovirus-related Pol polyprotein from transposon TNT 1-94-like beta-barrel domain-containing protein</fullName>
    </recommendedName>
</protein>
<dbReference type="OrthoDB" id="3599317at2759"/>
<feature type="domain" description="Retrovirus-related Pol polyprotein from transposon TNT 1-94-like beta-barrel" evidence="1">
    <location>
        <begin position="57"/>
        <end position="131"/>
    </location>
</feature>
<comment type="caution">
    <text evidence="2">The sequence shown here is derived from an EMBL/GenBank/DDBJ whole genome shotgun (WGS) entry which is preliminary data.</text>
</comment>
<evidence type="ECO:0000313" key="3">
    <source>
        <dbReference type="Proteomes" id="UP000286134"/>
    </source>
</evidence>
<gene>
    <name evidence="2" type="ORF">OnM2_054080</name>
</gene>
<reference evidence="2 3" key="1">
    <citation type="journal article" date="2018" name="BMC Genomics">
        <title>Comparative genome analyses reveal sequence features reflecting distinct modes of host-adaptation between dicot and monocot powdery mildew.</title>
        <authorList>
            <person name="Wu Y."/>
            <person name="Ma X."/>
            <person name="Pan Z."/>
            <person name="Kale S.D."/>
            <person name="Song Y."/>
            <person name="King H."/>
            <person name="Zhang Q."/>
            <person name="Presley C."/>
            <person name="Deng X."/>
            <person name="Wei C.I."/>
            <person name="Xiao S."/>
        </authorList>
    </citation>
    <scope>NUCLEOTIDE SEQUENCE [LARGE SCALE GENOMIC DNA]</scope>
    <source>
        <strain evidence="2">UMSG2</strain>
    </source>
</reference>
<sequence>MSFKELPLIGYEDCKTDYIVNQKPTVSVLTLESTDMSSDFINNDRNAMLRYKSIKFVFDTAATRHIVCDKGLLTNFKNSSTIVKWGHAKSIQVSGRRDMFLRFKNNPTLFKLQNCMYMPQLGINIISHPQIRGNYTSVFKKDTCQILCNGKVIAHGRRENNLFSLDVDRVVIPDQALLESDSINSEQRCSRTELNKVAPVSDNVIDVGVLHNRIGHVGHANP</sequence>
<dbReference type="InterPro" id="IPR054722">
    <property type="entry name" value="PolX-like_BBD"/>
</dbReference>
<organism evidence="2 3">
    <name type="scientific">Erysiphe neolycopersici</name>
    <dbReference type="NCBI Taxonomy" id="212602"/>
    <lineage>
        <taxon>Eukaryota</taxon>
        <taxon>Fungi</taxon>
        <taxon>Dikarya</taxon>
        <taxon>Ascomycota</taxon>
        <taxon>Pezizomycotina</taxon>
        <taxon>Leotiomycetes</taxon>
        <taxon>Erysiphales</taxon>
        <taxon>Erysiphaceae</taxon>
        <taxon>Erysiphe</taxon>
    </lineage>
</organism>
<evidence type="ECO:0000259" key="1">
    <source>
        <dbReference type="Pfam" id="PF22936"/>
    </source>
</evidence>
<dbReference type="AlphaFoldDB" id="A0A420HRI1"/>
<accession>A0A420HRI1</accession>
<evidence type="ECO:0000313" key="2">
    <source>
        <dbReference type="EMBL" id="RKF60041.1"/>
    </source>
</evidence>
<proteinExistence type="predicted"/>
<dbReference type="Pfam" id="PF22936">
    <property type="entry name" value="Pol_BBD"/>
    <property type="match status" value="1"/>
</dbReference>